<organism evidence="2 3">
    <name type="scientific">Aquisphaera giovannonii</name>
    <dbReference type="NCBI Taxonomy" id="406548"/>
    <lineage>
        <taxon>Bacteria</taxon>
        <taxon>Pseudomonadati</taxon>
        <taxon>Planctomycetota</taxon>
        <taxon>Planctomycetia</taxon>
        <taxon>Isosphaerales</taxon>
        <taxon>Isosphaeraceae</taxon>
        <taxon>Aquisphaera</taxon>
    </lineage>
</organism>
<dbReference type="OrthoDB" id="9952949at2"/>
<feature type="region of interest" description="Disordered" evidence="1">
    <location>
        <begin position="69"/>
        <end position="94"/>
    </location>
</feature>
<evidence type="ECO:0000313" key="3">
    <source>
        <dbReference type="Proteomes" id="UP000324233"/>
    </source>
</evidence>
<dbReference type="KEGG" id="agv:OJF2_16620"/>
<reference evidence="2 3" key="1">
    <citation type="submission" date="2019-08" db="EMBL/GenBank/DDBJ databases">
        <title>Deep-cultivation of Planctomycetes and their phenomic and genomic characterization uncovers novel biology.</title>
        <authorList>
            <person name="Wiegand S."/>
            <person name="Jogler M."/>
            <person name="Boedeker C."/>
            <person name="Pinto D."/>
            <person name="Vollmers J."/>
            <person name="Rivas-Marin E."/>
            <person name="Kohn T."/>
            <person name="Peeters S.H."/>
            <person name="Heuer A."/>
            <person name="Rast P."/>
            <person name="Oberbeckmann S."/>
            <person name="Bunk B."/>
            <person name="Jeske O."/>
            <person name="Meyerdierks A."/>
            <person name="Storesund J.E."/>
            <person name="Kallscheuer N."/>
            <person name="Luecker S."/>
            <person name="Lage O.M."/>
            <person name="Pohl T."/>
            <person name="Merkel B.J."/>
            <person name="Hornburger P."/>
            <person name="Mueller R.-W."/>
            <person name="Bruemmer F."/>
            <person name="Labrenz M."/>
            <person name="Spormann A.M."/>
            <person name="Op den Camp H."/>
            <person name="Overmann J."/>
            <person name="Amann R."/>
            <person name="Jetten M.S.M."/>
            <person name="Mascher T."/>
            <person name="Medema M.H."/>
            <person name="Devos D.P."/>
            <person name="Kaster A.-K."/>
            <person name="Ovreas L."/>
            <person name="Rohde M."/>
            <person name="Galperin M.Y."/>
            <person name="Jogler C."/>
        </authorList>
    </citation>
    <scope>NUCLEOTIDE SEQUENCE [LARGE SCALE GENOMIC DNA]</scope>
    <source>
        <strain evidence="2 3">OJF2</strain>
    </source>
</reference>
<gene>
    <name evidence="2" type="ORF">OJF2_16620</name>
</gene>
<accession>A0A5B9VZG8</accession>
<dbReference type="AlphaFoldDB" id="A0A5B9VZG8"/>
<dbReference type="EMBL" id="CP042997">
    <property type="protein sequence ID" value="QEH33165.1"/>
    <property type="molecule type" value="Genomic_DNA"/>
</dbReference>
<sequence>MPVTRSEALFFAAGVVVGATAGANYPLLKEKLGPLLSGLVAGAGAAFGESYSEMAKKVAEKVEAVQDAMAEMKQAGTSDSPSPAGAGTPESAPA</sequence>
<evidence type="ECO:0000256" key="1">
    <source>
        <dbReference type="SAM" id="MobiDB-lite"/>
    </source>
</evidence>
<dbReference type="Proteomes" id="UP000324233">
    <property type="component" value="Chromosome"/>
</dbReference>
<keyword evidence="3" id="KW-1185">Reference proteome</keyword>
<proteinExistence type="predicted"/>
<name>A0A5B9VZG8_9BACT</name>
<protein>
    <submittedName>
        <fullName evidence="2">Uncharacterized protein</fullName>
    </submittedName>
</protein>
<evidence type="ECO:0000313" key="2">
    <source>
        <dbReference type="EMBL" id="QEH33165.1"/>
    </source>
</evidence>